<feature type="transmembrane region" description="Helical" evidence="6">
    <location>
        <begin position="325"/>
        <end position="342"/>
    </location>
</feature>
<dbReference type="InterPro" id="IPR020846">
    <property type="entry name" value="MFS_dom"/>
</dbReference>
<dbReference type="PROSITE" id="PS50850">
    <property type="entry name" value="MFS"/>
    <property type="match status" value="1"/>
</dbReference>
<feature type="transmembrane region" description="Helical" evidence="6">
    <location>
        <begin position="458"/>
        <end position="479"/>
    </location>
</feature>
<evidence type="ECO:0000259" key="7">
    <source>
        <dbReference type="PROSITE" id="PS50850"/>
    </source>
</evidence>
<feature type="transmembrane region" description="Helical" evidence="6">
    <location>
        <begin position="27"/>
        <end position="47"/>
    </location>
</feature>
<evidence type="ECO:0000256" key="1">
    <source>
        <dbReference type="ARBA" id="ARBA00004141"/>
    </source>
</evidence>
<evidence type="ECO:0000256" key="5">
    <source>
        <dbReference type="SAM" id="MobiDB-lite"/>
    </source>
</evidence>
<feature type="transmembrane region" description="Helical" evidence="6">
    <location>
        <begin position="67"/>
        <end position="90"/>
    </location>
</feature>
<feature type="transmembrane region" description="Helical" evidence="6">
    <location>
        <begin position="362"/>
        <end position="386"/>
    </location>
</feature>
<evidence type="ECO:0000313" key="9">
    <source>
        <dbReference type="Proteomes" id="UP000283509"/>
    </source>
</evidence>
<dbReference type="PANTHER" id="PTHR48021:SF1">
    <property type="entry name" value="GH07001P-RELATED"/>
    <property type="match status" value="1"/>
</dbReference>
<reference evidence="8 9" key="1">
    <citation type="submission" date="2018-04" db="EMBL/GenBank/DDBJ databases">
        <authorList>
            <person name="Zhang X."/>
            <person name="Yuan J."/>
            <person name="Li F."/>
            <person name="Xiang J."/>
        </authorList>
    </citation>
    <scope>NUCLEOTIDE SEQUENCE [LARGE SCALE GENOMIC DNA]</scope>
    <source>
        <tissue evidence="8">Muscle</tissue>
    </source>
</reference>
<feature type="transmembrane region" description="Helical" evidence="6">
    <location>
        <begin position="181"/>
        <end position="198"/>
    </location>
</feature>
<feature type="transmembrane region" description="Helical" evidence="6">
    <location>
        <begin position="157"/>
        <end position="175"/>
    </location>
</feature>
<evidence type="ECO:0000256" key="2">
    <source>
        <dbReference type="ARBA" id="ARBA00022692"/>
    </source>
</evidence>
<organism evidence="8 9">
    <name type="scientific">Penaeus vannamei</name>
    <name type="common">Whiteleg shrimp</name>
    <name type="synonym">Litopenaeus vannamei</name>
    <dbReference type="NCBI Taxonomy" id="6689"/>
    <lineage>
        <taxon>Eukaryota</taxon>
        <taxon>Metazoa</taxon>
        <taxon>Ecdysozoa</taxon>
        <taxon>Arthropoda</taxon>
        <taxon>Crustacea</taxon>
        <taxon>Multicrustacea</taxon>
        <taxon>Malacostraca</taxon>
        <taxon>Eumalacostraca</taxon>
        <taxon>Eucarida</taxon>
        <taxon>Decapoda</taxon>
        <taxon>Dendrobranchiata</taxon>
        <taxon>Penaeoidea</taxon>
        <taxon>Penaeidae</taxon>
        <taxon>Penaeus</taxon>
    </lineage>
</organism>
<dbReference type="GO" id="GO:0016020">
    <property type="term" value="C:membrane"/>
    <property type="evidence" value="ECO:0007669"/>
    <property type="project" value="UniProtKB-SubCell"/>
</dbReference>
<reference evidence="8 9" key="2">
    <citation type="submission" date="2019-01" db="EMBL/GenBank/DDBJ databases">
        <title>The decoding of complex shrimp genome reveals the adaptation for benthos swimmer, frequently molting mechanism and breeding impact on genome.</title>
        <authorList>
            <person name="Sun Y."/>
            <person name="Gao Y."/>
            <person name="Yu Y."/>
        </authorList>
    </citation>
    <scope>NUCLEOTIDE SEQUENCE [LARGE SCALE GENOMIC DNA]</scope>
    <source>
        <tissue evidence="8">Muscle</tissue>
    </source>
</reference>
<dbReference type="InterPro" id="IPR050549">
    <property type="entry name" value="MFS_Trehalose_Transporter"/>
</dbReference>
<feature type="transmembrane region" description="Helical" evidence="6">
    <location>
        <begin position="393"/>
        <end position="415"/>
    </location>
</feature>
<evidence type="ECO:0000256" key="3">
    <source>
        <dbReference type="ARBA" id="ARBA00022989"/>
    </source>
</evidence>
<dbReference type="GO" id="GO:0022857">
    <property type="term" value="F:transmembrane transporter activity"/>
    <property type="evidence" value="ECO:0007669"/>
    <property type="project" value="InterPro"/>
</dbReference>
<dbReference type="InterPro" id="IPR005829">
    <property type="entry name" value="Sugar_transporter_CS"/>
</dbReference>
<feature type="transmembrane region" description="Helical" evidence="6">
    <location>
        <begin position="421"/>
        <end position="446"/>
    </location>
</feature>
<protein>
    <submittedName>
        <fullName evidence="8">Putative facilitated trehalose transporter Tret1 isoform X2</fullName>
    </submittedName>
</protein>
<dbReference type="STRING" id="6689.A0A423SGP3"/>
<dbReference type="AlphaFoldDB" id="A0A423SGP3"/>
<accession>A0A423SGP3</accession>
<evidence type="ECO:0000256" key="4">
    <source>
        <dbReference type="ARBA" id="ARBA00023136"/>
    </source>
</evidence>
<comment type="subcellular location">
    <subcellularLocation>
        <location evidence="1">Membrane</location>
        <topology evidence="1">Multi-pass membrane protein</topology>
    </subcellularLocation>
</comment>
<feature type="transmembrane region" description="Helical" evidence="6">
    <location>
        <begin position="97"/>
        <end position="118"/>
    </location>
</feature>
<dbReference type="InterPro" id="IPR005828">
    <property type="entry name" value="MFS_sugar_transport-like"/>
</dbReference>
<dbReference type="Pfam" id="PF00083">
    <property type="entry name" value="Sugar_tr"/>
    <property type="match status" value="2"/>
</dbReference>
<sequence>MDKATESDNKGAEGDAERNPITVRRMACVMVIASTPLLNGMMVGWTAVLPKLQEDGSFPVSDEDVTWLVSLMLVVGIGVSPAAGALAEALGPRRVMFLAMAPVVGFWLLQAFTPYLALLYVGRTAASVSASMVCTMVQPLVAELCPTRIRGMASTMPEVMSCAGVLLGYVLAYLLPWDVATAISAAPFLPLSLAILFVPEVGAARMRDTPGRLPVFCGPPPPHRDRQPQPLGIKRGPGATELLDCDLGGIQRCDLRLGARVDVVLLLSPYWLVRKKRIDAAERSLRVLLGHTADVTKELDAIRSTTTLKQAKVKNQMRELRERRNAIPVLLMLSVFVLRELGGKGPVFNYTVYMFRNAGVQLDAFYCTVFVGVARLASTCVSACTLDLVGRKPLLVATAVICAVSEGVAGAFLFLEVEGAAWVPLVSVIVFVIGYGIGLGPVPWIYLGELLPTPVRSLSAALITFSYSITYFGVSYLFLRVIASLGLGPTMMAFAAANLIIALLVLCFIPETKGRTLQDMETAFASNVNSQDHSQADTMTAGGEATPAKGESLMDDYRRDDTKGVPSV</sequence>
<dbReference type="InterPro" id="IPR036259">
    <property type="entry name" value="MFS_trans_sf"/>
</dbReference>
<feature type="transmembrane region" description="Helical" evidence="6">
    <location>
        <begin position="124"/>
        <end position="145"/>
    </location>
</feature>
<dbReference type="SUPFAM" id="SSF103473">
    <property type="entry name" value="MFS general substrate transporter"/>
    <property type="match status" value="1"/>
</dbReference>
<feature type="region of interest" description="Disordered" evidence="5">
    <location>
        <begin position="528"/>
        <end position="568"/>
    </location>
</feature>
<dbReference type="InterPro" id="IPR003663">
    <property type="entry name" value="Sugar/inositol_transpt"/>
</dbReference>
<feature type="compositionally biased region" description="Polar residues" evidence="5">
    <location>
        <begin position="528"/>
        <end position="538"/>
    </location>
</feature>
<feature type="transmembrane region" description="Helical" evidence="6">
    <location>
        <begin position="491"/>
        <end position="509"/>
    </location>
</feature>
<dbReference type="Gene3D" id="1.20.1250.20">
    <property type="entry name" value="MFS general substrate transporter like domains"/>
    <property type="match status" value="2"/>
</dbReference>
<keyword evidence="2 6" id="KW-0812">Transmembrane</keyword>
<dbReference type="PANTHER" id="PTHR48021">
    <property type="match status" value="1"/>
</dbReference>
<comment type="caution">
    <text evidence="8">The sequence shown here is derived from an EMBL/GenBank/DDBJ whole genome shotgun (WGS) entry which is preliminary data.</text>
</comment>
<gene>
    <name evidence="8" type="ORF">C7M84_018795</name>
</gene>
<keyword evidence="3 6" id="KW-1133">Transmembrane helix</keyword>
<keyword evidence="9" id="KW-1185">Reference proteome</keyword>
<dbReference type="EMBL" id="QCYY01003449">
    <property type="protein sequence ID" value="ROT63344.1"/>
    <property type="molecule type" value="Genomic_DNA"/>
</dbReference>
<dbReference type="Proteomes" id="UP000283509">
    <property type="component" value="Unassembled WGS sequence"/>
</dbReference>
<feature type="domain" description="Major facilitator superfamily (MFS) profile" evidence="7">
    <location>
        <begin position="20"/>
        <end position="513"/>
    </location>
</feature>
<evidence type="ECO:0000256" key="6">
    <source>
        <dbReference type="SAM" id="Phobius"/>
    </source>
</evidence>
<evidence type="ECO:0000313" key="8">
    <source>
        <dbReference type="EMBL" id="ROT63344.1"/>
    </source>
</evidence>
<keyword evidence="4 6" id="KW-0472">Membrane</keyword>
<name>A0A423SGP3_PENVA</name>
<proteinExistence type="predicted"/>
<dbReference type="PROSITE" id="PS00216">
    <property type="entry name" value="SUGAR_TRANSPORT_1"/>
    <property type="match status" value="1"/>
</dbReference>
<feature type="compositionally biased region" description="Basic and acidic residues" evidence="5">
    <location>
        <begin position="555"/>
        <end position="568"/>
    </location>
</feature>
<dbReference type="PRINTS" id="PR00171">
    <property type="entry name" value="SUGRTRNSPORT"/>
</dbReference>
<dbReference type="OrthoDB" id="6346412at2759"/>